<proteinExistence type="predicted"/>
<name>C8P6G2_9LACO</name>
<dbReference type="EMBL" id="ACLL01000022">
    <property type="protein sequence ID" value="EEW53920.1"/>
    <property type="molecule type" value="Genomic_DNA"/>
</dbReference>
<gene>
    <name evidence="1" type="ORF">HMPREF0494_0906</name>
</gene>
<accession>C8P6G2</accession>
<comment type="caution">
    <text evidence="1">The sequence shown here is derived from an EMBL/GenBank/DDBJ whole genome shotgun (WGS) entry which is preliminary data.</text>
</comment>
<dbReference type="Proteomes" id="UP000003675">
    <property type="component" value="Unassembled WGS sequence"/>
</dbReference>
<sequence length="152" mass="17225">MKDLIYTFTGSYDFGSVKDTSQYKEGKIEGTINLPFNNGAVINAFEALIHKDHSLVLSRMKEFTNKHINRDVGGWLVSAILEIIRCDNTIGDKCLFYVKSDKQALTKDQLLKTDKFELEPFLVGILFFILVERQGKNQNGMATLDQLGQKKS</sequence>
<dbReference type="HOGENOM" id="CLU_1719961_0_0_9"/>
<protein>
    <submittedName>
        <fullName evidence="1">Uncharacterized protein</fullName>
    </submittedName>
</protein>
<dbReference type="eggNOG" id="COG5635">
    <property type="taxonomic scope" value="Bacteria"/>
</dbReference>
<dbReference type="STRING" id="525309.HMPREF0494_0906"/>
<dbReference type="AlphaFoldDB" id="C8P6G2"/>
<organism evidence="1 2">
    <name type="scientific">Limosilactobacillus antri DSM 16041</name>
    <dbReference type="NCBI Taxonomy" id="525309"/>
    <lineage>
        <taxon>Bacteria</taxon>
        <taxon>Bacillati</taxon>
        <taxon>Bacillota</taxon>
        <taxon>Bacilli</taxon>
        <taxon>Lactobacillales</taxon>
        <taxon>Lactobacillaceae</taxon>
        <taxon>Limosilactobacillus</taxon>
    </lineage>
</organism>
<evidence type="ECO:0000313" key="2">
    <source>
        <dbReference type="Proteomes" id="UP000003675"/>
    </source>
</evidence>
<reference evidence="1 2" key="1">
    <citation type="submission" date="2009-09" db="EMBL/GenBank/DDBJ databases">
        <authorList>
            <person name="Qin X."/>
            <person name="Bachman B."/>
            <person name="Battles P."/>
            <person name="Bell A."/>
            <person name="Bess C."/>
            <person name="Bickham C."/>
            <person name="Chaboub L."/>
            <person name="Chen D."/>
            <person name="Coyle M."/>
            <person name="Deiros D.R."/>
            <person name="Dinh H."/>
            <person name="Forbes L."/>
            <person name="Fowler G."/>
            <person name="Francisco L."/>
            <person name="Fu Q."/>
            <person name="Gubbala S."/>
            <person name="Hale W."/>
            <person name="Han Y."/>
            <person name="Hemphill L."/>
            <person name="Highlander S.K."/>
            <person name="Hirani K."/>
            <person name="Hogues M."/>
            <person name="Jackson L."/>
            <person name="Jakkamsetti A."/>
            <person name="Javaid M."/>
            <person name="Jiang H."/>
            <person name="Korchina V."/>
            <person name="Kovar C."/>
            <person name="Lara F."/>
            <person name="Lee S."/>
            <person name="Mata R."/>
            <person name="Mathew T."/>
            <person name="Moen C."/>
            <person name="Morales K."/>
            <person name="Munidasa M."/>
            <person name="Nazareth L."/>
            <person name="Ngo R."/>
            <person name="Nguyen L."/>
            <person name="Okwuonu G."/>
            <person name="Ongeri F."/>
            <person name="Patil S."/>
            <person name="Petrosino J."/>
            <person name="Pham C."/>
            <person name="Pham P."/>
            <person name="Pu L.-L."/>
            <person name="Puazo M."/>
            <person name="Raj R."/>
            <person name="Reid J."/>
            <person name="Rouhana J."/>
            <person name="Saada N."/>
            <person name="Shang Y."/>
            <person name="Simmons D."/>
            <person name="Thornton R."/>
            <person name="Warren J."/>
            <person name="Weissenberger G."/>
            <person name="Zhang J."/>
            <person name="Zhang L."/>
            <person name="Zhou C."/>
            <person name="Zhu D."/>
            <person name="Muzny D."/>
            <person name="Worley K."/>
            <person name="Gibbs R."/>
        </authorList>
    </citation>
    <scope>NUCLEOTIDE SEQUENCE [LARGE SCALE GENOMIC DNA]</scope>
    <source>
        <strain evidence="1 2">DSM 16041</strain>
    </source>
</reference>
<evidence type="ECO:0000313" key="1">
    <source>
        <dbReference type="EMBL" id="EEW53920.1"/>
    </source>
</evidence>